<evidence type="ECO:0000313" key="2">
    <source>
        <dbReference type="Proteomes" id="UP000244093"/>
    </source>
</evidence>
<organism evidence="1 2">
    <name type="scientific">Zestosphaera tikiterensis</name>
    <dbReference type="NCBI Taxonomy" id="1973259"/>
    <lineage>
        <taxon>Archaea</taxon>
        <taxon>Thermoproteota</taxon>
        <taxon>Thermoprotei</taxon>
        <taxon>Desulfurococcales</taxon>
        <taxon>Desulfurococcaceae</taxon>
        <taxon>Zestosphaera</taxon>
    </lineage>
</organism>
<sequence length="96" mass="10265">MVLAHGMLVRFKTSFAEVVRALEEVDEASNIFLEVLSSSPKIAVALGEKAFLRTGRHLTAFTTVVGKGSKTLVRVIAAGSRASFPALVDYNASRGK</sequence>
<evidence type="ECO:0000313" key="1">
    <source>
        <dbReference type="EMBL" id="PUA33669.1"/>
    </source>
</evidence>
<reference evidence="1 2" key="1">
    <citation type="journal article" date="2018" name="Syst. Appl. Microbiol.">
        <title>A new symbiotic nanoarchaeote (Candidatus Nanoclepta minutus) and its host (Zestosphaera tikiterensis gen. nov., sp. nov.) from a New Zealand hot spring.</title>
        <authorList>
            <person name="St John E."/>
            <person name="Liu Y."/>
            <person name="Podar M."/>
            <person name="Stott M.B."/>
            <person name="Meneghin J."/>
            <person name="Chen Z."/>
            <person name="Lagutin K."/>
            <person name="Mitchell K."/>
            <person name="Reysenbach A.L."/>
        </authorList>
    </citation>
    <scope>NUCLEOTIDE SEQUENCE [LARGE SCALE GENOMIC DNA]</scope>
    <source>
        <strain evidence="1">NZ3</strain>
    </source>
</reference>
<dbReference type="EMBL" id="NBVN01000002">
    <property type="protein sequence ID" value="PUA33669.1"/>
    <property type="molecule type" value="Genomic_DNA"/>
</dbReference>
<protein>
    <submittedName>
        <fullName evidence="1">Uncharacterized protein</fullName>
    </submittedName>
</protein>
<dbReference type="Proteomes" id="UP000244093">
    <property type="component" value="Unassembled WGS sequence"/>
</dbReference>
<proteinExistence type="predicted"/>
<dbReference type="AlphaFoldDB" id="A0A2R7Y8M6"/>
<name>A0A2R7Y8M6_9CREN</name>
<accession>A0A2R7Y8M6</accession>
<gene>
    <name evidence="1" type="ORF">B7O98_04455</name>
</gene>
<comment type="caution">
    <text evidence="1">The sequence shown here is derived from an EMBL/GenBank/DDBJ whole genome shotgun (WGS) entry which is preliminary data.</text>
</comment>